<accession>A0A922AIH2</accession>
<evidence type="ECO:0000313" key="3">
    <source>
        <dbReference type="Proteomes" id="UP000811246"/>
    </source>
</evidence>
<evidence type="ECO:0000313" key="2">
    <source>
        <dbReference type="EMBL" id="KAG6681230.1"/>
    </source>
</evidence>
<sequence length="42" mass="4943">MSSAELQEIEKNSFENLLTRLKMNSPPAKTLPMRSRRHMQIQ</sequence>
<evidence type="ECO:0000256" key="1">
    <source>
        <dbReference type="SAM" id="MobiDB-lite"/>
    </source>
</evidence>
<dbReference type="AlphaFoldDB" id="A0A922AIH2"/>
<organism evidence="2 3">
    <name type="scientific">Carya illinoinensis</name>
    <name type="common">Pecan</name>
    <dbReference type="NCBI Taxonomy" id="32201"/>
    <lineage>
        <taxon>Eukaryota</taxon>
        <taxon>Viridiplantae</taxon>
        <taxon>Streptophyta</taxon>
        <taxon>Embryophyta</taxon>
        <taxon>Tracheophyta</taxon>
        <taxon>Spermatophyta</taxon>
        <taxon>Magnoliopsida</taxon>
        <taxon>eudicotyledons</taxon>
        <taxon>Gunneridae</taxon>
        <taxon>Pentapetalae</taxon>
        <taxon>rosids</taxon>
        <taxon>fabids</taxon>
        <taxon>Fagales</taxon>
        <taxon>Juglandaceae</taxon>
        <taxon>Carya</taxon>
    </lineage>
</organism>
<reference evidence="2" key="1">
    <citation type="submission" date="2021-01" db="EMBL/GenBank/DDBJ databases">
        <authorList>
            <person name="Lovell J.T."/>
            <person name="Bentley N."/>
            <person name="Bhattarai G."/>
            <person name="Jenkins J.W."/>
            <person name="Sreedasyam A."/>
            <person name="Alarcon Y."/>
            <person name="Bock C."/>
            <person name="Boston L."/>
            <person name="Carlson J."/>
            <person name="Cervantes K."/>
            <person name="Clermont K."/>
            <person name="Krom N."/>
            <person name="Kubenka K."/>
            <person name="Mamidi S."/>
            <person name="Mattison C."/>
            <person name="Monteros M."/>
            <person name="Pisani C."/>
            <person name="Plott C."/>
            <person name="Rajasekar S."/>
            <person name="Rhein H.S."/>
            <person name="Rohla C."/>
            <person name="Song M."/>
            <person name="Hilaire R.S."/>
            <person name="Shu S."/>
            <person name="Wells L."/>
            <person name="Wang X."/>
            <person name="Webber J."/>
            <person name="Heerema R.J."/>
            <person name="Klein P."/>
            <person name="Conner P."/>
            <person name="Grauke L."/>
            <person name="Grimwood J."/>
            <person name="Schmutz J."/>
            <person name="Randall J.J."/>
        </authorList>
    </citation>
    <scope>NUCLEOTIDE SEQUENCE</scope>
    <source>
        <tissue evidence="2">Leaf</tissue>
    </source>
</reference>
<dbReference type="EMBL" id="CM031837">
    <property type="protein sequence ID" value="KAG6681230.1"/>
    <property type="molecule type" value="Genomic_DNA"/>
</dbReference>
<feature type="region of interest" description="Disordered" evidence="1">
    <location>
        <begin position="22"/>
        <end position="42"/>
    </location>
</feature>
<gene>
    <name evidence="2" type="ORF">I3842_13G081800</name>
</gene>
<comment type="caution">
    <text evidence="2">The sequence shown here is derived from an EMBL/GenBank/DDBJ whole genome shotgun (WGS) entry which is preliminary data.</text>
</comment>
<name>A0A922AIH2_CARIL</name>
<dbReference type="Proteomes" id="UP000811246">
    <property type="component" value="Chromosome 13"/>
</dbReference>
<protein>
    <submittedName>
        <fullName evidence="2">Uncharacterized protein</fullName>
    </submittedName>
</protein>
<proteinExistence type="predicted"/>